<comment type="caution">
    <text evidence="1">The sequence shown here is derived from an EMBL/GenBank/DDBJ whole genome shotgun (WGS) entry which is preliminary data.</text>
</comment>
<dbReference type="EMBL" id="VIKU02000006">
    <property type="protein sequence ID" value="NHF61236.1"/>
    <property type="molecule type" value="Genomic_DNA"/>
</dbReference>
<evidence type="ECO:0000313" key="2">
    <source>
        <dbReference type="Proteomes" id="UP000707206"/>
    </source>
</evidence>
<dbReference type="RefSeq" id="WP_166204980.1">
    <property type="nucleotide sequence ID" value="NZ_VIKU02000006.1"/>
</dbReference>
<organism evidence="1 2">
    <name type="scientific">Pelagihabitans pacificus</name>
    <dbReference type="NCBI Taxonomy" id="2696054"/>
    <lineage>
        <taxon>Bacteria</taxon>
        <taxon>Pseudomonadati</taxon>
        <taxon>Bacteroidota</taxon>
        <taxon>Flavobacteriia</taxon>
        <taxon>Flavobacteriales</taxon>
        <taxon>Flavobacteriaceae</taxon>
        <taxon>Pelagihabitans</taxon>
    </lineage>
</organism>
<evidence type="ECO:0000313" key="1">
    <source>
        <dbReference type="EMBL" id="NHF61236.1"/>
    </source>
</evidence>
<gene>
    <name evidence="1" type="ORF">FK220_017925</name>
</gene>
<name>A0A967AVM5_9FLAO</name>
<accession>A0A967AVM5</accession>
<dbReference type="AlphaFoldDB" id="A0A967AVM5"/>
<reference evidence="1" key="2">
    <citation type="submission" date="2020-03" db="EMBL/GenBank/DDBJ databases">
        <title>Flavobacteriaceae bacterium strain TP-CH-4, a member of the family Flavobacteriaceae isolated from a deep-sea seamount.</title>
        <authorList>
            <person name="Zhang D.-C."/>
        </authorList>
    </citation>
    <scope>NUCLEOTIDE SEQUENCE</scope>
    <source>
        <strain evidence="1">TP-CH-4</strain>
    </source>
</reference>
<keyword evidence="2" id="KW-1185">Reference proteome</keyword>
<proteinExistence type="predicted"/>
<sequence length="45" mass="4892">MGNNQGEEYIFQNTGGNALVGRKRRVGYIGVGAFIYIRSISNPSS</sequence>
<protein>
    <submittedName>
        <fullName evidence="1">Uncharacterized protein</fullName>
    </submittedName>
</protein>
<dbReference type="Proteomes" id="UP000707206">
    <property type="component" value="Unassembled WGS sequence"/>
</dbReference>
<reference evidence="1" key="1">
    <citation type="submission" date="2019-07" db="EMBL/GenBank/DDBJ databases">
        <authorList>
            <person name="De-Chao Zhang Q."/>
        </authorList>
    </citation>
    <scope>NUCLEOTIDE SEQUENCE</scope>
    <source>
        <strain evidence="1">TP-CH-4</strain>
    </source>
</reference>